<evidence type="ECO:0000313" key="4">
    <source>
        <dbReference type="Proteomes" id="UP000189911"/>
    </source>
</evidence>
<keyword evidence="2" id="KW-1133">Transmembrane helix</keyword>
<dbReference type="SUPFAM" id="SSF51735">
    <property type="entry name" value="NAD(P)-binding Rossmann-fold domains"/>
    <property type="match status" value="1"/>
</dbReference>
<dbReference type="InterPro" id="IPR036291">
    <property type="entry name" value="NAD(P)-bd_dom_sf"/>
</dbReference>
<evidence type="ECO:0000313" key="3">
    <source>
        <dbReference type="EMBL" id="SCV04823.1"/>
    </source>
</evidence>
<dbReference type="EMBL" id="LT598453">
    <property type="protein sequence ID" value="SCV04823.1"/>
    <property type="molecule type" value="Genomic_DNA"/>
</dbReference>
<dbReference type="PRINTS" id="PR00081">
    <property type="entry name" value="GDHRDH"/>
</dbReference>
<dbReference type="PANTHER" id="PTHR24322:SF743">
    <property type="entry name" value="AER111WP"/>
    <property type="match status" value="1"/>
</dbReference>
<feature type="transmembrane region" description="Helical" evidence="2">
    <location>
        <begin position="7"/>
        <end position="29"/>
    </location>
</feature>
<dbReference type="GO" id="GO:0016616">
    <property type="term" value="F:oxidoreductase activity, acting on the CH-OH group of donors, NAD or NADP as acceptor"/>
    <property type="evidence" value="ECO:0007669"/>
    <property type="project" value="TreeGrafter"/>
</dbReference>
<dbReference type="InterPro" id="IPR002347">
    <property type="entry name" value="SDR_fam"/>
</dbReference>
<dbReference type="PANTHER" id="PTHR24322">
    <property type="entry name" value="PKSB"/>
    <property type="match status" value="1"/>
</dbReference>
<dbReference type="Pfam" id="PF00106">
    <property type="entry name" value="adh_short"/>
    <property type="match status" value="1"/>
</dbReference>
<organism evidence="3 4">
    <name type="scientific">Lachancea nothofagi CBS 11611</name>
    <dbReference type="NCBI Taxonomy" id="1266666"/>
    <lineage>
        <taxon>Eukaryota</taxon>
        <taxon>Fungi</taxon>
        <taxon>Dikarya</taxon>
        <taxon>Ascomycota</taxon>
        <taxon>Saccharomycotina</taxon>
        <taxon>Saccharomycetes</taxon>
        <taxon>Saccharomycetales</taxon>
        <taxon>Saccharomycetaceae</taxon>
        <taxon>Lachancea</taxon>
    </lineage>
</organism>
<dbReference type="Gene3D" id="3.40.50.720">
    <property type="entry name" value="NAD(P)-binding Rossmann-like Domain"/>
    <property type="match status" value="1"/>
</dbReference>
<feature type="transmembrane region" description="Helical" evidence="2">
    <location>
        <begin position="35"/>
        <end position="53"/>
    </location>
</feature>
<accession>A0A1G4KK21</accession>
<reference evidence="4" key="1">
    <citation type="submission" date="2016-03" db="EMBL/GenBank/DDBJ databases">
        <authorList>
            <person name="Devillers Hugo."/>
        </authorList>
    </citation>
    <scope>NUCLEOTIDE SEQUENCE [LARGE SCALE GENOMIC DNA]</scope>
</reference>
<protein>
    <submittedName>
        <fullName evidence="3">LANO_0G12706g1_1</fullName>
    </submittedName>
</protein>
<evidence type="ECO:0000256" key="1">
    <source>
        <dbReference type="RuleBase" id="RU000363"/>
    </source>
</evidence>
<dbReference type="OrthoDB" id="5840532at2759"/>
<evidence type="ECO:0000256" key="2">
    <source>
        <dbReference type="SAM" id="Phobius"/>
    </source>
</evidence>
<gene>
    <name evidence="3" type="ORF">LANO_0G12706G</name>
</gene>
<keyword evidence="4" id="KW-1185">Reference proteome</keyword>
<keyword evidence="2" id="KW-0812">Transmembrane</keyword>
<comment type="similarity">
    <text evidence="1">Belongs to the short-chain dehydrogenases/reductases (SDR) family.</text>
</comment>
<name>A0A1G4KK21_9SACH</name>
<dbReference type="PRINTS" id="PR00080">
    <property type="entry name" value="SDRFAMILY"/>
</dbReference>
<proteinExistence type="inferred from homology"/>
<keyword evidence="2" id="KW-0472">Membrane</keyword>
<dbReference type="AlphaFoldDB" id="A0A1G4KK21"/>
<sequence length="327" mass="36452">MNIDLILESVVLPIIKYPIFLAVTISTYTNYNVEILYLPLVTFSALINLGIWLNKRFKVRGKWQDLDRVDSAICVVTGGSNGLGLAIVQEFLSKFVNVTVIVVDVAVPKVVHPRLVFYQCDLSEPSGVERILLLLRRNHPKIDVLINNAGIRSKYQNYLLVQREEAERVFQVNVFAPMRFVQELSPASNDKSQFYAVTVASALGVCAPARASCYGASKAASIAFHEAWTQEISYKNTIRTLLVTPGQMNTTMFGGFAPPKEFFAPLVHPEALARQIVEHCRTGTRGEISAPLYANFMGLMRVLPYGVNYYARKLSGIDSCLPTESMH</sequence>
<dbReference type="Proteomes" id="UP000189911">
    <property type="component" value="Chromosome G"/>
</dbReference>